<evidence type="ECO:0000256" key="1">
    <source>
        <dbReference type="SAM" id="MobiDB-lite"/>
    </source>
</evidence>
<feature type="region of interest" description="Disordered" evidence="1">
    <location>
        <begin position="675"/>
        <end position="696"/>
    </location>
</feature>
<feature type="region of interest" description="Disordered" evidence="1">
    <location>
        <begin position="409"/>
        <end position="477"/>
    </location>
</feature>
<feature type="compositionally biased region" description="Acidic residues" evidence="1">
    <location>
        <begin position="320"/>
        <end position="340"/>
    </location>
</feature>
<gene>
    <name evidence="2" type="ORF">ARMGADRAFT_1091811</name>
</gene>
<dbReference type="InParanoid" id="A0A2H3CZU2"/>
<evidence type="ECO:0000313" key="3">
    <source>
        <dbReference type="Proteomes" id="UP000217790"/>
    </source>
</evidence>
<feature type="compositionally biased region" description="Polar residues" evidence="1">
    <location>
        <begin position="422"/>
        <end position="435"/>
    </location>
</feature>
<sequence>MAEPTDPQELAIVAAQDAYNAAAAVIEDLLDDFPNPTWDSTKMDTWLIDAVTHWSTCEENWSTAGIASKEWYKLEYSLIARVPDLPMDKVAFARTEFNELFQLDYNLNVVPLPVHRATSKCSKTMSSQPFQDAAVPSSWTTTPVPLSSSAKPTIPIPPSTKTRAIEPSTAKCALPSQNVGSSVPRLNLLAASPKAPAFSTSNPGTSKKQFTQPPADTATWAQQHTTHRKVKPTPLTAGSGDVVFPPNPASPLHQRPGKAVNIGPPVHAARLESSAQSSSSKLLIVDAATRSSVIPGPSPAHEGSVDLLLGIHEPLFFPGTDEEEDQVREDLGEDEREEEIAGTNGEDGDMPGRHDDDNQSSDEATSPPPTKLARRLQKPRTEFVFDDLTGDFDPYPMIFLPRRSVAQDPNLRQSARPHGSPVNPSATYLKATQGSKADAPKKKKKDVKRKDKAPEVAVPHKRARDDDDGAPTVEKPATKRLKLKDTDDKVVHATPAVRKRGPGLTRPPAVTLGISGGGFGEKVPSTAKAIKDGLKSIGVLEVEEDFGAFVKVDGRYWNKEVAPFVGEQYMEPCDHCKRLSTQCRKFLTNTVICVCCHYSKLPCKVNGIPALNPINHYRPKSYQTLNAFEGALDTLAQHADSIEDIVVNYMAGINALTQLNGLRVQAGRLRECANFDDNAEDGGEGDEDEAPDDVAE</sequence>
<dbReference type="Proteomes" id="UP000217790">
    <property type="component" value="Unassembled WGS sequence"/>
</dbReference>
<keyword evidence="3" id="KW-1185">Reference proteome</keyword>
<feature type="non-terminal residue" evidence="2">
    <location>
        <position position="696"/>
    </location>
</feature>
<reference evidence="3" key="1">
    <citation type="journal article" date="2017" name="Nat. Ecol. Evol.">
        <title>Genome expansion and lineage-specific genetic innovations in the forest pathogenic fungi Armillaria.</title>
        <authorList>
            <person name="Sipos G."/>
            <person name="Prasanna A.N."/>
            <person name="Walter M.C."/>
            <person name="O'Connor E."/>
            <person name="Balint B."/>
            <person name="Krizsan K."/>
            <person name="Kiss B."/>
            <person name="Hess J."/>
            <person name="Varga T."/>
            <person name="Slot J."/>
            <person name="Riley R."/>
            <person name="Boka B."/>
            <person name="Rigling D."/>
            <person name="Barry K."/>
            <person name="Lee J."/>
            <person name="Mihaltcheva S."/>
            <person name="LaButti K."/>
            <person name="Lipzen A."/>
            <person name="Waldron R."/>
            <person name="Moloney N.M."/>
            <person name="Sperisen C."/>
            <person name="Kredics L."/>
            <person name="Vagvoelgyi C."/>
            <person name="Patrignani A."/>
            <person name="Fitzpatrick D."/>
            <person name="Nagy I."/>
            <person name="Doyle S."/>
            <person name="Anderson J.B."/>
            <person name="Grigoriev I.V."/>
            <person name="Gueldener U."/>
            <person name="Muensterkoetter M."/>
            <person name="Nagy L.G."/>
        </authorList>
    </citation>
    <scope>NUCLEOTIDE SEQUENCE [LARGE SCALE GENOMIC DNA]</scope>
    <source>
        <strain evidence="3">Ar21-2</strain>
    </source>
</reference>
<feature type="region of interest" description="Disordered" evidence="1">
    <location>
        <begin position="316"/>
        <end position="378"/>
    </location>
</feature>
<dbReference type="EMBL" id="KZ293739">
    <property type="protein sequence ID" value="PBK80806.1"/>
    <property type="molecule type" value="Genomic_DNA"/>
</dbReference>
<accession>A0A2H3CZU2</accession>
<proteinExistence type="predicted"/>
<evidence type="ECO:0000313" key="2">
    <source>
        <dbReference type="EMBL" id="PBK80806.1"/>
    </source>
</evidence>
<dbReference type="AlphaFoldDB" id="A0A2H3CZU2"/>
<protein>
    <submittedName>
        <fullName evidence="2">Uncharacterized protein</fullName>
    </submittedName>
</protein>
<dbReference type="OrthoDB" id="3053093at2759"/>
<organism evidence="2 3">
    <name type="scientific">Armillaria gallica</name>
    <name type="common">Bulbous honey fungus</name>
    <name type="synonym">Armillaria bulbosa</name>
    <dbReference type="NCBI Taxonomy" id="47427"/>
    <lineage>
        <taxon>Eukaryota</taxon>
        <taxon>Fungi</taxon>
        <taxon>Dikarya</taxon>
        <taxon>Basidiomycota</taxon>
        <taxon>Agaricomycotina</taxon>
        <taxon>Agaricomycetes</taxon>
        <taxon>Agaricomycetidae</taxon>
        <taxon>Agaricales</taxon>
        <taxon>Marasmiineae</taxon>
        <taxon>Physalacriaceae</taxon>
        <taxon>Armillaria</taxon>
    </lineage>
</organism>
<feature type="region of interest" description="Disordered" evidence="1">
    <location>
        <begin position="141"/>
        <end position="164"/>
    </location>
</feature>
<feature type="compositionally biased region" description="Acidic residues" evidence="1">
    <location>
        <begin position="677"/>
        <end position="696"/>
    </location>
</feature>
<name>A0A2H3CZU2_ARMGA</name>